<proteinExistence type="predicted"/>
<dbReference type="Proteomes" id="UP001431313">
    <property type="component" value="Unassembled WGS sequence"/>
</dbReference>
<evidence type="ECO:0008006" key="4">
    <source>
        <dbReference type="Google" id="ProtNLM"/>
    </source>
</evidence>
<organism evidence="2 3">
    <name type="scientific">Streptomyces pyxinae</name>
    <dbReference type="NCBI Taxonomy" id="2970734"/>
    <lineage>
        <taxon>Bacteria</taxon>
        <taxon>Bacillati</taxon>
        <taxon>Actinomycetota</taxon>
        <taxon>Actinomycetes</taxon>
        <taxon>Kitasatosporales</taxon>
        <taxon>Streptomycetaceae</taxon>
        <taxon>Streptomyces</taxon>
    </lineage>
</organism>
<evidence type="ECO:0000313" key="2">
    <source>
        <dbReference type="EMBL" id="MCS0637742.1"/>
    </source>
</evidence>
<comment type="caution">
    <text evidence="2">The sequence shown here is derived from an EMBL/GenBank/DDBJ whole genome shotgun (WGS) entry which is preliminary data.</text>
</comment>
<name>A0ABT2CKY4_9ACTN</name>
<gene>
    <name evidence="2" type="ORF">NX801_19140</name>
</gene>
<protein>
    <recommendedName>
        <fullName evidence="4">Secreted protein</fullName>
    </recommendedName>
</protein>
<feature type="region of interest" description="Disordered" evidence="1">
    <location>
        <begin position="43"/>
        <end position="132"/>
    </location>
</feature>
<accession>A0ABT2CKY4</accession>
<evidence type="ECO:0000256" key="1">
    <source>
        <dbReference type="SAM" id="MobiDB-lite"/>
    </source>
</evidence>
<evidence type="ECO:0000313" key="3">
    <source>
        <dbReference type="Proteomes" id="UP001431313"/>
    </source>
</evidence>
<sequence length="202" mass="21391">MCRMRRGLVHAAAWSLATGAAVTLSWWGVHTVMAGTAYDPPRALPIAADSPPPQSSSTHRPRPPESPAPTRSAAPPAARTPSGKPQDRSPAAPPRPRPRPPAAHADPAPDPDPHDDAAPAPGGPPATDTGEVRSYAVDGGRVAFALGTSAAELVSATPASGWRMQVWKQPTYIRVTFSRDGRETDVFSTWHDQSPTVLIERR</sequence>
<keyword evidence="3" id="KW-1185">Reference proteome</keyword>
<reference evidence="2" key="1">
    <citation type="submission" date="2022-08" db="EMBL/GenBank/DDBJ databases">
        <authorList>
            <person name="Somphong A."/>
            <person name="Phongsopitanun W."/>
        </authorList>
    </citation>
    <scope>NUCLEOTIDE SEQUENCE</scope>
    <source>
        <strain evidence="2">LP05-1</strain>
    </source>
</reference>
<dbReference type="RefSeq" id="WP_258788993.1">
    <property type="nucleotide sequence ID" value="NZ_JANUGQ010000016.1"/>
</dbReference>
<feature type="compositionally biased region" description="Pro residues" evidence="1">
    <location>
        <begin position="91"/>
        <end position="101"/>
    </location>
</feature>
<feature type="compositionally biased region" description="Low complexity" evidence="1">
    <location>
        <begin position="68"/>
        <end position="82"/>
    </location>
</feature>
<dbReference type="EMBL" id="JANUGQ010000016">
    <property type="protein sequence ID" value="MCS0637742.1"/>
    <property type="molecule type" value="Genomic_DNA"/>
</dbReference>